<evidence type="ECO:0000313" key="2">
    <source>
        <dbReference type="EMBL" id="WTP87962.1"/>
    </source>
</evidence>
<evidence type="ECO:0008006" key="3">
    <source>
        <dbReference type="Google" id="ProtNLM"/>
    </source>
</evidence>
<feature type="compositionally biased region" description="Low complexity" evidence="1">
    <location>
        <begin position="31"/>
        <end position="44"/>
    </location>
</feature>
<gene>
    <name evidence="2" type="ORF">OG477_22530</name>
</gene>
<evidence type="ECO:0000256" key="1">
    <source>
        <dbReference type="SAM" id="MobiDB-lite"/>
    </source>
</evidence>
<proteinExistence type="predicted"/>
<dbReference type="EMBL" id="CP108140">
    <property type="protein sequence ID" value="WTP87962.1"/>
    <property type="molecule type" value="Genomic_DNA"/>
</dbReference>
<dbReference type="AlphaFoldDB" id="A0AAU1HYV7"/>
<name>A0AAU1HYV7_9ACTN</name>
<protein>
    <recommendedName>
        <fullName evidence="3">Secreted protein</fullName>
    </recommendedName>
</protein>
<feature type="region of interest" description="Disordered" evidence="1">
    <location>
        <begin position="24"/>
        <end position="78"/>
    </location>
</feature>
<reference evidence="2" key="1">
    <citation type="submission" date="2022-10" db="EMBL/GenBank/DDBJ databases">
        <title>The complete genomes of actinobacterial strains from the NBC collection.</title>
        <authorList>
            <person name="Joergensen T.S."/>
            <person name="Alvarez Arevalo M."/>
            <person name="Sterndorff E.B."/>
            <person name="Faurdal D."/>
            <person name="Vuksanovic O."/>
            <person name="Mourched A.-S."/>
            <person name="Charusanti P."/>
            <person name="Shaw S."/>
            <person name="Blin K."/>
            <person name="Weber T."/>
        </authorList>
    </citation>
    <scope>NUCLEOTIDE SEQUENCE</scope>
    <source>
        <strain evidence="2">NBC 00180</strain>
    </source>
</reference>
<accession>A0AAU1HYV7</accession>
<sequence>MKLRHVRAVAVCVGVVVALTGARHSSGGGCDSNSNSSSSSSSSGGTSGGSTHYDDDDDDYSSTGGGSGSDATATAEATQDVKIQSCVFDESRGIVARVEATNSSSITTYTYEFGVTFKDPSGGSVRTSASTIPYVSPGSTDTLDVAASYVPDAGAGTSGVTCELGDVTRTSE</sequence>
<organism evidence="2">
    <name type="scientific">Streptomyces sp. NBC_00180</name>
    <dbReference type="NCBI Taxonomy" id="2903632"/>
    <lineage>
        <taxon>Bacteria</taxon>
        <taxon>Bacillati</taxon>
        <taxon>Actinomycetota</taxon>
        <taxon>Actinomycetes</taxon>
        <taxon>Kitasatosporales</taxon>
        <taxon>Streptomycetaceae</taxon>
        <taxon>Streptomyces</taxon>
    </lineage>
</organism>